<dbReference type="SMART" id="SM00342">
    <property type="entry name" value="HTH_ARAC"/>
    <property type="match status" value="1"/>
</dbReference>
<dbReference type="PROSITE" id="PS01124">
    <property type="entry name" value="HTH_ARAC_FAMILY_2"/>
    <property type="match status" value="1"/>
</dbReference>
<dbReference type="InterPro" id="IPR050204">
    <property type="entry name" value="AraC_XylS_family_regulators"/>
</dbReference>
<reference evidence="5" key="1">
    <citation type="submission" date="2020-01" db="EMBL/GenBank/DDBJ databases">
        <authorList>
            <person name="Meier V. D."/>
            <person name="Meier V D."/>
        </authorList>
    </citation>
    <scope>NUCLEOTIDE SEQUENCE</scope>
    <source>
        <strain evidence="5">HLG_WM_MAG_07</strain>
    </source>
</reference>
<dbReference type="Pfam" id="PF12833">
    <property type="entry name" value="HTH_18"/>
    <property type="match status" value="1"/>
</dbReference>
<evidence type="ECO:0000256" key="1">
    <source>
        <dbReference type="ARBA" id="ARBA00023015"/>
    </source>
</evidence>
<dbReference type="GO" id="GO:0003700">
    <property type="term" value="F:DNA-binding transcription factor activity"/>
    <property type="evidence" value="ECO:0007669"/>
    <property type="project" value="InterPro"/>
</dbReference>
<dbReference type="Pfam" id="PF06719">
    <property type="entry name" value="AraC_N"/>
    <property type="match status" value="1"/>
</dbReference>
<dbReference type="PANTHER" id="PTHR46796">
    <property type="entry name" value="HTH-TYPE TRANSCRIPTIONAL ACTIVATOR RHAS-RELATED"/>
    <property type="match status" value="1"/>
</dbReference>
<dbReference type="Gene3D" id="1.10.10.60">
    <property type="entry name" value="Homeodomain-like"/>
    <property type="match status" value="1"/>
</dbReference>
<dbReference type="EMBL" id="CACVAY010000070">
    <property type="protein sequence ID" value="CAA6814502.1"/>
    <property type="molecule type" value="Genomic_DNA"/>
</dbReference>
<gene>
    <name evidence="5" type="ORF">HELGO_WM40500</name>
</gene>
<evidence type="ECO:0000256" key="2">
    <source>
        <dbReference type="ARBA" id="ARBA00023125"/>
    </source>
</evidence>
<feature type="domain" description="HTH araC/xylS-type" evidence="4">
    <location>
        <begin position="198"/>
        <end position="295"/>
    </location>
</feature>
<dbReference type="PRINTS" id="PR00032">
    <property type="entry name" value="HTHARAC"/>
</dbReference>
<keyword evidence="3" id="KW-0804">Transcription</keyword>
<sequence length="301" mass="34616">MKVIQHDKLKSLVENKLSYYSDNSELGIYNTYQKSSGILFKSNELIFGGALAGRKIMHTQGIQNEQVFLPHESYIVAPGETIEIDFPDASLSTPTTCITVEISNDKMDQVTDRLHSILPDIENTTQWELGSPILHTHHCTETQHLLNRLAKLFQENHPDRELMIDLNVSELIVRLLRHKTRDFLLARSNLDPEFDGLTNSLTYIQDNLSSHLDIEKMCKLARMSRSCFYIKFKKKLGCTPLEFQLQLRLSAAAQRIKQHELMTTISYDLGFSSPSHFSRLFKKHFGYTPSCFKKKHTQAKL</sequence>
<dbReference type="InterPro" id="IPR018062">
    <property type="entry name" value="HTH_AraC-typ_CS"/>
</dbReference>
<dbReference type="InterPro" id="IPR009057">
    <property type="entry name" value="Homeodomain-like_sf"/>
</dbReference>
<accession>A0A6S6TGL8</accession>
<keyword evidence="1" id="KW-0805">Transcription regulation</keyword>
<dbReference type="GO" id="GO:0043565">
    <property type="term" value="F:sequence-specific DNA binding"/>
    <property type="evidence" value="ECO:0007669"/>
    <property type="project" value="InterPro"/>
</dbReference>
<dbReference type="PROSITE" id="PS00041">
    <property type="entry name" value="HTH_ARAC_FAMILY_1"/>
    <property type="match status" value="1"/>
</dbReference>
<dbReference type="InterPro" id="IPR018060">
    <property type="entry name" value="HTH_AraC"/>
</dbReference>
<dbReference type="AlphaFoldDB" id="A0A6S6TGL8"/>
<dbReference type="InterPro" id="IPR020449">
    <property type="entry name" value="Tscrpt_reg_AraC-type_HTH"/>
</dbReference>
<proteinExistence type="predicted"/>
<keyword evidence="2" id="KW-0238">DNA-binding</keyword>
<evidence type="ECO:0000313" key="5">
    <source>
        <dbReference type="EMBL" id="CAA6814502.1"/>
    </source>
</evidence>
<name>A0A6S6TGL8_9GAMM</name>
<evidence type="ECO:0000259" key="4">
    <source>
        <dbReference type="PROSITE" id="PS01124"/>
    </source>
</evidence>
<dbReference type="SUPFAM" id="SSF46689">
    <property type="entry name" value="Homeodomain-like"/>
    <property type="match status" value="2"/>
</dbReference>
<evidence type="ECO:0000256" key="3">
    <source>
        <dbReference type="ARBA" id="ARBA00023163"/>
    </source>
</evidence>
<organism evidence="5">
    <name type="scientific">uncultured Thiotrichaceae bacterium</name>
    <dbReference type="NCBI Taxonomy" id="298394"/>
    <lineage>
        <taxon>Bacteria</taxon>
        <taxon>Pseudomonadati</taxon>
        <taxon>Pseudomonadota</taxon>
        <taxon>Gammaproteobacteria</taxon>
        <taxon>Thiotrichales</taxon>
        <taxon>Thiotrichaceae</taxon>
        <taxon>environmental samples</taxon>
    </lineage>
</organism>
<dbReference type="InterPro" id="IPR009594">
    <property type="entry name" value="Tscrpt_reg_HTH_AraC_N"/>
</dbReference>
<protein>
    <submittedName>
        <fullName evidence="5">Transcriptional regulator, AraC family</fullName>
    </submittedName>
</protein>